<dbReference type="PANTHER" id="PTHR33392:SF6">
    <property type="entry name" value="POLYISOPRENYL-TEICHOIC ACID--PEPTIDOGLYCAN TEICHOIC ACID TRANSFERASE TAGU"/>
    <property type="match status" value="1"/>
</dbReference>
<dbReference type="InterPro" id="IPR004474">
    <property type="entry name" value="LytR_CpsA_psr"/>
</dbReference>
<comment type="caution">
    <text evidence="11">The sequence shown here is derived from an EMBL/GenBank/DDBJ whole genome shotgun (WGS) entry which is preliminary data.</text>
</comment>
<feature type="topological domain" description="Cytoplasmic" evidence="9">
    <location>
        <begin position="1"/>
        <end position="14"/>
    </location>
</feature>
<dbReference type="GO" id="GO:0016780">
    <property type="term" value="F:phosphotransferase activity, for other substituted phosphate groups"/>
    <property type="evidence" value="ECO:0007669"/>
    <property type="project" value="UniProtKB-UniRule"/>
</dbReference>
<evidence type="ECO:0000256" key="9">
    <source>
        <dbReference type="HAMAP-Rule" id="MF_01140"/>
    </source>
</evidence>
<dbReference type="EMBL" id="BORC01000010">
    <property type="protein sequence ID" value="GIN64103.1"/>
    <property type="molecule type" value="Genomic_DNA"/>
</dbReference>
<dbReference type="HAMAP" id="MF_01140">
    <property type="entry name" value="TagU_transferase"/>
    <property type="match status" value="1"/>
</dbReference>
<dbReference type="GO" id="GO:0070726">
    <property type="term" value="P:cell wall assembly"/>
    <property type="evidence" value="ECO:0007669"/>
    <property type="project" value="UniProtKB-UniRule"/>
</dbReference>
<keyword evidence="2 9" id="KW-1003">Cell membrane</keyword>
<dbReference type="PANTHER" id="PTHR33392">
    <property type="entry name" value="POLYISOPRENYL-TEICHOIC ACID--PEPTIDOGLYCAN TEICHOIC ACID TRANSFERASE TAGU"/>
    <property type="match status" value="1"/>
</dbReference>
<comment type="function">
    <text evidence="9">May catalyze the final step in cell wall teichoic acid biosynthesis, the transfer of the anionic cell wall polymers (APs) from their lipid-linked precursor to the cell wall peptidoglycan (PG).</text>
</comment>
<evidence type="ECO:0000313" key="11">
    <source>
        <dbReference type="EMBL" id="GIN64103.1"/>
    </source>
</evidence>
<evidence type="ECO:0000256" key="5">
    <source>
        <dbReference type="ARBA" id="ARBA00022968"/>
    </source>
</evidence>
<keyword evidence="8 9" id="KW-0961">Cell wall biogenesis/degradation</keyword>
<comment type="subcellular location">
    <subcellularLocation>
        <location evidence="9">Cell membrane</location>
        <topology evidence="9">Single-pass type II membrane protein</topology>
    </subcellularLocation>
</comment>
<dbReference type="Proteomes" id="UP000682111">
    <property type="component" value="Unassembled WGS sequence"/>
</dbReference>
<feature type="domain" description="Cell envelope-related transcriptional attenuator" evidence="10">
    <location>
        <begin position="88"/>
        <end position="229"/>
    </location>
</feature>
<evidence type="ECO:0000256" key="8">
    <source>
        <dbReference type="ARBA" id="ARBA00023316"/>
    </source>
</evidence>
<reference evidence="11" key="1">
    <citation type="submission" date="2021-03" db="EMBL/GenBank/DDBJ databases">
        <title>Antimicrobial resistance genes in bacteria isolated from Japanese honey, and their potential for conferring macrolide and lincosamide resistance in the American foulbrood pathogen Paenibacillus larvae.</title>
        <authorList>
            <person name="Okamoto M."/>
            <person name="Kumagai M."/>
            <person name="Kanamori H."/>
            <person name="Takamatsu D."/>
        </authorList>
    </citation>
    <scope>NUCLEOTIDE SEQUENCE</scope>
    <source>
        <strain evidence="11">J27TS8</strain>
    </source>
</reference>
<dbReference type="EC" id="2.7.8.-" evidence="9"/>
<dbReference type="NCBIfam" id="NF006897">
    <property type="entry name" value="PRK09379.1"/>
    <property type="match status" value="1"/>
</dbReference>
<evidence type="ECO:0000256" key="6">
    <source>
        <dbReference type="ARBA" id="ARBA00022989"/>
    </source>
</evidence>
<organism evidence="11 12">
    <name type="scientific">Robertmurraya siralis</name>
    <dbReference type="NCBI Taxonomy" id="77777"/>
    <lineage>
        <taxon>Bacteria</taxon>
        <taxon>Bacillati</taxon>
        <taxon>Bacillota</taxon>
        <taxon>Bacilli</taxon>
        <taxon>Bacillales</taxon>
        <taxon>Bacillaceae</taxon>
        <taxon>Robertmurraya</taxon>
    </lineage>
</organism>
<dbReference type="RefSeq" id="WP_212934395.1">
    <property type="nucleotide sequence ID" value="NZ_BORC01000010.1"/>
</dbReference>
<comment type="pathway">
    <text evidence="9">Cell wall biogenesis.</text>
</comment>
<keyword evidence="4 9" id="KW-0812">Transmembrane</keyword>
<dbReference type="GO" id="GO:0005886">
    <property type="term" value="C:plasma membrane"/>
    <property type="evidence" value="ECO:0007669"/>
    <property type="project" value="UniProtKB-SubCell"/>
</dbReference>
<name>A0A919WLV1_9BACI</name>
<evidence type="ECO:0000259" key="10">
    <source>
        <dbReference type="Pfam" id="PF03816"/>
    </source>
</evidence>
<protein>
    <recommendedName>
        <fullName evidence="9">Polyisoprenyl-teichoic acid--peptidoglycan teichoic acid transferase TagU</fullName>
        <ecNumber evidence="9">2.7.8.-</ecNumber>
    </recommendedName>
</protein>
<keyword evidence="3 9" id="KW-0808">Transferase</keyword>
<accession>A0A919WLV1</accession>
<gene>
    <name evidence="11" type="primary">lytR</name>
    <name evidence="9" type="synonym">tagU</name>
    <name evidence="11" type="ORF">J27TS8_40960</name>
</gene>
<feature type="topological domain" description="Extracellular" evidence="9">
    <location>
        <begin position="36"/>
        <end position="318"/>
    </location>
</feature>
<evidence type="ECO:0000256" key="1">
    <source>
        <dbReference type="ARBA" id="ARBA00006068"/>
    </source>
</evidence>
<keyword evidence="12" id="KW-1185">Reference proteome</keyword>
<evidence type="ECO:0000256" key="3">
    <source>
        <dbReference type="ARBA" id="ARBA00022679"/>
    </source>
</evidence>
<evidence type="ECO:0000256" key="4">
    <source>
        <dbReference type="ARBA" id="ARBA00022692"/>
    </source>
</evidence>
<keyword evidence="7 9" id="KW-0472">Membrane</keyword>
<keyword evidence="6 9" id="KW-1133">Transmembrane helix</keyword>
<dbReference type="Pfam" id="PF03816">
    <property type="entry name" value="LytR_cpsA_psr"/>
    <property type="match status" value="1"/>
</dbReference>
<dbReference type="InterPro" id="IPR050922">
    <property type="entry name" value="LytR/CpsA/Psr_CW_biosynth"/>
</dbReference>
<evidence type="ECO:0000313" key="12">
    <source>
        <dbReference type="Proteomes" id="UP000682111"/>
    </source>
</evidence>
<dbReference type="NCBIfam" id="TIGR00350">
    <property type="entry name" value="lytR_cpsA_psr"/>
    <property type="match status" value="1"/>
</dbReference>
<evidence type="ECO:0000256" key="2">
    <source>
        <dbReference type="ARBA" id="ARBA00022475"/>
    </source>
</evidence>
<comment type="similarity">
    <text evidence="1 9">Belongs to the LytR/CpsA/Psr (LCP) family.</text>
</comment>
<dbReference type="InterPro" id="IPR023734">
    <property type="entry name" value="TagU"/>
</dbReference>
<dbReference type="Gene3D" id="3.40.630.190">
    <property type="entry name" value="LCP protein"/>
    <property type="match status" value="1"/>
</dbReference>
<sequence length="318" mass="36335">MEGRSAKAKRKKRKWVKIIGVISLLLLIGVGAYGYSVYKALTDTVDTMHEPIEREVSEKRVEDLTLKDKEPFSVLMLGVDEREGDRGRSDTMIVLTVNPTLQSVKMLSIPRDTRTEIIGRETEDKINHAYAFGGVKMSMDTVENFLDIPIDFYLQVNMEGFEDIVDAVGGVTVDNDLDFTIEGVHFPKREITLDGEKALLYTRMRYEDPRGDFGRQLRQRQIIEAVIKEGASLSSLTNYKNIFNALGENIRTNLTFNEMIDIQKNYKDAAKEMEQLTITGEGTRIHSIYYLLVSDEEKETIQKELKEHLEIVESEKNP</sequence>
<keyword evidence="5 9" id="KW-0735">Signal-anchor</keyword>
<evidence type="ECO:0000256" key="7">
    <source>
        <dbReference type="ARBA" id="ARBA00023136"/>
    </source>
</evidence>
<dbReference type="AlphaFoldDB" id="A0A919WLV1"/>
<proteinExistence type="inferred from homology"/>